<accession>A0A9W6HUQ0</accession>
<dbReference type="Pfam" id="PF13829">
    <property type="entry name" value="DUF4191"/>
    <property type="match status" value="1"/>
</dbReference>
<organism evidence="2 3">
    <name type="scientific">Microbacterium keratanolyticum</name>
    <dbReference type="NCBI Taxonomy" id="67574"/>
    <lineage>
        <taxon>Bacteria</taxon>
        <taxon>Bacillati</taxon>
        <taxon>Actinomycetota</taxon>
        <taxon>Actinomycetes</taxon>
        <taxon>Micrococcales</taxon>
        <taxon>Microbacteriaceae</taxon>
        <taxon>Microbacterium</taxon>
    </lineage>
</organism>
<keyword evidence="1" id="KW-0472">Membrane</keyword>
<proteinExistence type="predicted"/>
<evidence type="ECO:0000313" key="3">
    <source>
        <dbReference type="Proteomes" id="UP001142325"/>
    </source>
</evidence>
<dbReference type="EMBL" id="BSET01000002">
    <property type="protein sequence ID" value="GLK02509.1"/>
    <property type="molecule type" value="Genomic_DNA"/>
</dbReference>
<feature type="transmembrane region" description="Helical" evidence="1">
    <location>
        <begin position="120"/>
        <end position="142"/>
    </location>
</feature>
<dbReference type="Proteomes" id="UP001142325">
    <property type="component" value="Unassembled WGS sequence"/>
</dbReference>
<evidence type="ECO:0000256" key="1">
    <source>
        <dbReference type="SAM" id="Phobius"/>
    </source>
</evidence>
<keyword evidence="1" id="KW-0812">Transmembrane</keyword>
<keyword evidence="3" id="KW-1185">Reference proteome</keyword>
<name>A0A9W6HUQ0_9MICO</name>
<keyword evidence="1" id="KW-1133">Transmembrane helix</keyword>
<sequence>MQTVQRLDASLGHASTCSVDSVTAHPPVQKSHFAGSVFADSLPRRAGSGTAGGRRLGSLDVMAKAPAPEKRPGFFSQISSLFRFTREEYPWLPWAQIAVLLFGIGIGLVIGYLIQPVTWWGVTLWGITGLMLGILAALFLMTRLSTKAMYKKIDGMPGATGHVLTTSLGRHWQAPDMPVGVNPKTQDAVFRAVGRGGIVIVGEGARGRLTRLINDEKTKAQRVAQGVPVNVFYVGHGDDEVEIAQLSKTIKKLPKAINKPTMAAVIKRLESVSQSLSSLPIPKGIDPLKARAQRPR</sequence>
<protein>
    <recommendedName>
        <fullName evidence="4">DUF4191 domain-containing protein</fullName>
    </recommendedName>
</protein>
<evidence type="ECO:0000313" key="2">
    <source>
        <dbReference type="EMBL" id="GLK02509.1"/>
    </source>
</evidence>
<gene>
    <name evidence="2" type="ORF">GCM10017596_22240</name>
</gene>
<evidence type="ECO:0008006" key="4">
    <source>
        <dbReference type="Google" id="ProtNLM"/>
    </source>
</evidence>
<reference evidence="2" key="1">
    <citation type="journal article" date="2014" name="Int. J. Syst. Evol. Microbiol.">
        <title>Complete genome sequence of Corynebacterium casei LMG S-19264T (=DSM 44701T), isolated from a smear-ripened cheese.</title>
        <authorList>
            <consortium name="US DOE Joint Genome Institute (JGI-PGF)"/>
            <person name="Walter F."/>
            <person name="Albersmeier A."/>
            <person name="Kalinowski J."/>
            <person name="Ruckert C."/>
        </authorList>
    </citation>
    <scope>NUCLEOTIDE SEQUENCE</scope>
    <source>
        <strain evidence="2">VKM Ac-1958</strain>
    </source>
</reference>
<dbReference type="AlphaFoldDB" id="A0A9W6HUQ0"/>
<dbReference type="InterPro" id="IPR025445">
    <property type="entry name" value="DUF4191"/>
</dbReference>
<reference evidence="2" key="2">
    <citation type="submission" date="2023-01" db="EMBL/GenBank/DDBJ databases">
        <authorList>
            <person name="Sun Q."/>
            <person name="Evtushenko L."/>
        </authorList>
    </citation>
    <scope>NUCLEOTIDE SEQUENCE</scope>
    <source>
        <strain evidence="2">VKM Ac-1958</strain>
    </source>
</reference>
<comment type="caution">
    <text evidence="2">The sequence shown here is derived from an EMBL/GenBank/DDBJ whole genome shotgun (WGS) entry which is preliminary data.</text>
</comment>
<feature type="transmembrane region" description="Helical" evidence="1">
    <location>
        <begin position="91"/>
        <end position="114"/>
    </location>
</feature>